<dbReference type="Proteomes" id="UP000266720">
    <property type="component" value="Chromosome"/>
</dbReference>
<reference evidence="2" key="1">
    <citation type="book" date="2010" name="EXTREMOPHILES" publisher="0:0-0">
        <title>Complete genome sequences of ten hyperthermophilic archaea reveal their metabolic capabilities and possible ecological roles.</title>
        <editorList>
            <person name="?"/>
        </editorList>
        <authorList>
            <person name="Ravin N.V."/>
            <person name="Mardanov A.V."/>
            <person name="Bonch-Osmolovskaya E.A."/>
            <person name="Skryabin K.G."/>
        </authorList>
    </citation>
    <scope>NUCLEOTIDE SEQUENCE [LARGE SCALE GENOMIC DNA]</scope>
    <source>
        <strain evidence="2">1505</strain>
    </source>
</reference>
<dbReference type="AlphaFoldDB" id="A0A3G1A565"/>
<dbReference type="RefSeq" id="WP_052886788.1">
    <property type="nucleotide sequence ID" value="NZ_CP007493.1"/>
</dbReference>
<dbReference type="GeneID" id="25406280"/>
<gene>
    <name evidence="1" type="ORF">TCARB_0854</name>
</gene>
<accession>A0A3G1A565</accession>
<protein>
    <submittedName>
        <fullName evidence="1">Uncharacterized protein</fullName>
    </submittedName>
</protein>
<dbReference type="STRING" id="697581.TCARB_0854"/>
<name>A0A3G1A565_9CREN</name>
<dbReference type="EMBL" id="CP007493">
    <property type="protein sequence ID" value="AJB41906.1"/>
    <property type="molecule type" value="Genomic_DNA"/>
</dbReference>
<sequence length="184" mass="19371">MQLKRTTLTALLIVLATLSFATAAITLTNITEWHVQTPGTPPVVKVKGADATGSLLSVSTYTASDGTNRTVITIKGYTGDPTYYSEAIKICNTYGTGPFTVSLKYNGVLSGSWTYVKYLKLWLGTLGPLTISSTTTVGTTLGSVTLNPGQCVSVPAEVLVDANTPSSQWNTDLITIEVDVVSTG</sequence>
<organism evidence="1 2">
    <name type="scientific">Thermofilum adornatum 1505</name>
    <dbReference type="NCBI Taxonomy" id="697581"/>
    <lineage>
        <taxon>Archaea</taxon>
        <taxon>Thermoproteota</taxon>
        <taxon>Thermoprotei</taxon>
        <taxon>Thermofilales</taxon>
        <taxon>Thermofilaceae</taxon>
        <taxon>Thermofilum</taxon>
    </lineage>
</organism>
<evidence type="ECO:0000313" key="2">
    <source>
        <dbReference type="Proteomes" id="UP000266720"/>
    </source>
</evidence>
<evidence type="ECO:0000313" key="1">
    <source>
        <dbReference type="EMBL" id="AJB41906.1"/>
    </source>
</evidence>
<dbReference type="KEGG" id="tcb:TCARB_0854"/>
<proteinExistence type="predicted"/>